<dbReference type="AlphaFoldDB" id="A0A2A2JV77"/>
<reference evidence="3 4" key="1">
    <citation type="journal article" date="2017" name="Curr. Biol.">
        <title>Genome architecture and evolution of a unichromosomal asexual nematode.</title>
        <authorList>
            <person name="Fradin H."/>
            <person name="Zegar C."/>
            <person name="Gutwein M."/>
            <person name="Lucas J."/>
            <person name="Kovtun M."/>
            <person name="Corcoran D."/>
            <person name="Baugh L.R."/>
            <person name="Kiontke K."/>
            <person name="Gunsalus K."/>
            <person name="Fitch D.H."/>
            <person name="Piano F."/>
        </authorList>
    </citation>
    <scope>NUCLEOTIDE SEQUENCE [LARGE SCALE GENOMIC DNA]</scope>
    <source>
        <strain evidence="3">PF1309</strain>
    </source>
</reference>
<comment type="caution">
    <text evidence="3">The sequence shown here is derived from an EMBL/GenBank/DDBJ whole genome shotgun (WGS) entry which is preliminary data.</text>
</comment>
<keyword evidence="4" id="KW-1185">Reference proteome</keyword>
<feature type="compositionally biased region" description="Acidic residues" evidence="1">
    <location>
        <begin position="26"/>
        <end position="37"/>
    </location>
</feature>
<feature type="chain" id="PRO_5012561916" evidence="2">
    <location>
        <begin position="22"/>
        <end position="520"/>
    </location>
</feature>
<gene>
    <name evidence="3" type="ORF">WR25_17200</name>
</gene>
<dbReference type="EMBL" id="LIAE01010199">
    <property type="protein sequence ID" value="PAV65676.1"/>
    <property type="molecule type" value="Genomic_DNA"/>
</dbReference>
<organism evidence="3 4">
    <name type="scientific">Diploscapter pachys</name>
    <dbReference type="NCBI Taxonomy" id="2018661"/>
    <lineage>
        <taxon>Eukaryota</taxon>
        <taxon>Metazoa</taxon>
        <taxon>Ecdysozoa</taxon>
        <taxon>Nematoda</taxon>
        <taxon>Chromadorea</taxon>
        <taxon>Rhabditida</taxon>
        <taxon>Rhabditina</taxon>
        <taxon>Rhabditomorpha</taxon>
        <taxon>Rhabditoidea</taxon>
        <taxon>Rhabditidae</taxon>
        <taxon>Diploscapter</taxon>
    </lineage>
</organism>
<dbReference type="PANTHER" id="PTHR36520">
    <property type="entry name" value="PROTEIN CBG13000-RELATED"/>
    <property type="match status" value="1"/>
</dbReference>
<feature type="signal peptide" evidence="2">
    <location>
        <begin position="1"/>
        <end position="21"/>
    </location>
</feature>
<evidence type="ECO:0000313" key="4">
    <source>
        <dbReference type="Proteomes" id="UP000218231"/>
    </source>
</evidence>
<keyword evidence="2" id="KW-0732">Signal</keyword>
<feature type="region of interest" description="Disordered" evidence="1">
    <location>
        <begin position="23"/>
        <end position="46"/>
    </location>
</feature>
<dbReference type="Proteomes" id="UP000218231">
    <property type="component" value="Unassembled WGS sequence"/>
</dbReference>
<dbReference type="PANTHER" id="PTHR36520:SF2">
    <property type="entry name" value="CONSERVED SECRETED PROTEIN"/>
    <property type="match status" value="1"/>
</dbReference>
<evidence type="ECO:0000256" key="2">
    <source>
        <dbReference type="SAM" id="SignalP"/>
    </source>
</evidence>
<protein>
    <submittedName>
        <fullName evidence="3">Uncharacterized protein</fullName>
    </submittedName>
</protein>
<evidence type="ECO:0000256" key="1">
    <source>
        <dbReference type="SAM" id="MobiDB-lite"/>
    </source>
</evidence>
<name>A0A2A2JV77_9BILA</name>
<evidence type="ECO:0000313" key="3">
    <source>
        <dbReference type="EMBL" id="PAV65676.1"/>
    </source>
</evidence>
<proteinExistence type="predicted"/>
<sequence length="520" mass="61278">MNKVVKLLLLYFYATSVFVNSKISDSSEEEEEAESEESNPVTADEEKKSDIYEFLYKRMKQDVIPLKNKLNPDPYTIPGPQEPLPGRSHPGNYWPVFPFQNQFSGGLDLDPSISRHIGGDLNLAVPSWGMLDIYGRFFNRISDTTTKFGYLNYPVNMMDLEPEDFVEHDFGGSDGVEGDIDVPIPISKGLAYRFPLSGKVYYHRDNITVSYGHQLSPIEPFSSLFDYQKYRDPRLRIPRTKREIQYSQSSKVWNNEPAARTFKDYLTQPRFMNLRRAARPRTFNFYMPMQAVDYHPLVPYSFHDFIDPYSMSVEMFNEFPFGYNFPNMDMIPMQSPYISWQQMASQLDNMPYFSRKVQYFDENGREQPSVEVAVEQQPYSLSDSRLFQQLTSSADCGCGEKTERLTKKQIEYRQEESPVGDATDSIIKQQLTQTPHGAHLQTPWTFAMQNIQNAANLRSAQMISPFDRKQSPKNWQIKGNWKKRRWNWWRQRREQWRRRRMMAKRRRMIQRRRRSFITAN</sequence>
<accession>A0A2A2JV77</accession>
<dbReference type="OrthoDB" id="5794824at2759"/>